<dbReference type="Gene3D" id="3.40.50.1820">
    <property type="entry name" value="alpha/beta hydrolase"/>
    <property type="match status" value="1"/>
</dbReference>
<dbReference type="AlphaFoldDB" id="A0A8J7RQT6"/>
<dbReference type="PANTHER" id="PTHR12277:SF81">
    <property type="entry name" value="PROTEIN ABHD13"/>
    <property type="match status" value="1"/>
</dbReference>
<name>A0A8J7RQT6_9BACT</name>
<feature type="domain" description="Serine aminopeptidase S33" evidence="1">
    <location>
        <begin position="84"/>
        <end position="187"/>
    </location>
</feature>
<keyword evidence="2" id="KW-0378">Hydrolase</keyword>
<dbReference type="InterPro" id="IPR022742">
    <property type="entry name" value="Hydrolase_4"/>
</dbReference>
<reference evidence="2" key="1">
    <citation type="submission" date="2021-02" db="EMBL/GenBank/DDBJ databases">
        <title>Natronogracilivirga saccharolytica gen. nov. sp. nov. a new anaerobic, haloalkiliphilic carbohydrate-fermenting bacterium from soda lake and proposing of Cyclonatronumiaceae fam. nov. in the phylum Balneolaeota.</title>
        <authorList>
            <person name="Zhilina T.N."/>
            <person name="Sorokin D.Y."/>
            <person name="Zavarzina D.G."/>
            <person name="Toshchakov S.V."/>
            <person name="Kublanov I.V."/>
        </authorList>
    </citation>
    <scope>NUCLEOTIDE SEQUENCE</scope>
    <source>
        <strain evidence="2">Z-1702</strain>
    </source>
</reference>
<organism evidence="2 3">
    <name type="scientific">Natronogracilivirga saccharolytica</name>
    <dbReference type="NCBI Taxonomy" id="2812953"/>
    <lineage>
        <taxon>Bacteria</taxon>
        <taxon>Pseudomonadati</taxon>
        <taxon>Balneolota</taxon>
        <taxon>Balneolia</taxon>
        <taxon>Balneolales</taxon>
        <taxon>Cyclonatronaceae</taxon>
        <taxon>Natronogracilivirga</taxon>
    </lineage>
</organism>
<dbReference type="SUPFAM" id="SSF53474">
    <property type="entry name" value="alpha/beta-Hydrolases"/>
    <property type="match status" value="1"/>
</dbReference>
<accession>A0A8J7RQT6</accession>
<dbReference type="EMBL" id="JAFIDN010000001">
    <property type="protein sequence ID" value="MBP3191307.1"/>
    <property type="molecule type" value="Genomic_DNA"/>
</dbReference>
<keyword evidence="3" id="KW-1185">Reference proteome</keyword>
<dbReference type="Proteomes" id="UP000673975">
    <property type="component" value="Unassembled WGS sequence"/>
</dbReference>
<comment type="caution">
    <text evidence="2">The sequence shown here is derived from an EMBL/GenBank/DDBJ whole genome shotgun (WGS) entry which is preliminary data.</text>
</comment>
<sequence>MLKTVFNPMRSVLLIFFLPALTVLINGCTTIEIKEKDAFDAHRTITPAEFDIPGYRLYQHTIETEDGEELDSWFIQHEDAQANVIFMGGNGFLMVKSRYLIETYSSLPVNLLLFDYRGYGMSSGEPSIAGIKKDAQAAYNFVDQHEEAGKLPVYIHGHSMGSLLAGWLAGRESVDGYVLESPISSTDDWTSGLVPRLFRPLVRFDVAESIREHDNLDRVARISHPLLLIGSENDPITPFRMAESLYDASVSEQKKLINISNGGHNDLPQFSEYRDALEAFYLEHAGLEQPEYTAEY</sequence>
<evidence type="ECO:0000259" key="1">
    <source>
        <dbReference type="Pfam" id="PF12146"/>
    </source>
</evidence>
<dbReference type="Pfam" id="PF12146">
    <property type="entry name" value="Hydrolase_4"/>
    <property type="match status" value="1"/>
</dbReference>
<evidence type="ECO:0000313" key="3">
    <source>
        <dbReference type="Proteomes" id="UP000673975"/>
    </source>
</evidence>
<protein>
    <submittedName>
        <fullName evidence="2">Alpha/beta hydrolase</fullName>
    </submittedName>
</protein>
<proteinExistence type="predicted"/>
<dbReference type="GO" id="GO:0016787">
    <property type="term" value="F:hydrolase activity"/>
    <property type="evidence" value="ECO:0007669"/>
    <property type="project" value="UniProtKB-KW"/>
</dbReference>
<gene>
    <name evidence="2" type="ORF">NATSA_01385</name>
</gene>
<dbReference type="PANTHER" id="PTHR12277">
    <property type="entry name" value="ALPHA/BETA HYDROLASE DOMAIN-CONTAINING PROTEIN"/>
    <property type="match status" value="1"/>
</dbReference>
<evidence type="ECO:0000313" key="2">
    <source>
        <dbReference type="EMBL" id="MBP3191307.1"/>
    </source>
</evidence>
<dbReference type="InterPro" id="IPR029058">
    <property type="entry name" value="AB_hydrolase_fold"/>
</dbReference>